<dbReference type="InterPro" id="IPR036259">
    <property type="entry name" value="MFS_trans_sf"/>
</dbReference>
<dbReference type="Gene3D" id="1.20.1250.20">
    <property type="entry name" value="MFS general substrate transporter like domains"/>
    <property type="match status" value="2"/>
</dbReference>
<keyword evidence="2 4" id="KW-1133">Transmembrane helix</keyword>
<evidence type="ECO:0000256" key="3">
    <source>
        <dbReference type="ARBA" id="ARBA00023136"/>
    </source>
</evidence>
<feature type="transmembrane region" description="Helical" evidence="4">
    <location>
        <begin position="284"/>
        <end position="302"/>
    </location>
</feature>
<feature type="transmembrane region" description="Helical" evidence="4">
    <location>
        <begin position="371"/>
        <end position="394"/>
    </location>
</feature>
<dbReference type="InterPro" id="IPR011701">
    <property type="entry name" value="MFS"/>
</dbReference>
<dbReference type="InterPro" id="IPR020846">
    <property type="entry name" value="MFS_dom"/>
</dbReference>
<keyword evidence="3 4" id="KW-0472">Membrane</keyword>
<feature type="transmembrane region" description="Helical" evidence="4">
    <location>
        <begin position="76"/>
        <end position="98"/>
    </location>
</feature>
<dbReference type="SUPFAM" id="SSF103473">
    <property type="entry name" value="MFS general substrate transporter"/>
    <property type="match status" value="1"/>
</dbReference>
<sequence length="407" mass="42865">MTDADILDSRYSWTRLAISLVIAAVGSAGMWSIVLVMPGVQAEFGLERADASLPYTVFMIAFAFGNFVVGRVVDRFGVTSALIGSAILIGGSMALVAVSPTATAVIALHAVIGLGTAVTFGPLMADVSLWFMRRLGIAVAVTASGNYVAGAFWPLVLTGVLASDGWRAVYMLLAILVPCLMIPLSLLLRRRVPDGALRHSDTLSGQRAGASGISPRMLQYMLAVAGMGCCIAMAMPQVHIVSLCVDMGFGAVAGGQMLSLMLFGGVISRLFFGMVADRLGGVRTVLISAGLQCAALFLYLPAGGLVSLYTVSLVFGLSQGGIVPSYTLVVREYMPSREAGRRVGFVMMSTVGGMAIGGWMSGWIYDMTGSYQAAFLNGIAFNFLNIAIMVTILLRTRKRKEPQAVAA</sequence>
<dbReference type="InterPro" id="IPR050327">
    <property type="entry name" value="Proton-linked_MCT"/>
</dbReference>
<evidence type="ECO:0000313" key="7">
    <source>
        <dbReference type="Proteomes" id="UP001064087"/>
    </source>
</evidence>
<evidence type="ECO:0000256" key="1">
    <source>
        <dbReference type="ARBA" id="ARBA00022692"/>
    </source>
</evidence>
<dbReference type="PANTHER" id="PTHR11360:SF290">
    <property type="entry name" value="MONOCARBOXYLATE MFS PERMEASE"/>
    <property type="match status" value="1"/>
</dbReference>
<dbReference type="Pfam" id="PF07690">
    <property type="entry name" value="MFS_1"/>
    <property type="match status" value="1"/>
</dbReference>
<feature type="transmembrane region" description="Helical" evidence="4">
    <location>
        <begin position="217"/>
        <end position="235"/>
    </location>
</feature>
<evidence type="ECO:0000256" key="4">
    <source>
        <dbReference type="SAM" id="Phobius"/>
    </source>
</evidence>
<proteinExistence type="predicted"/>
<keyword evidence="7" id="KW-1185">Reference proteome</keyword>
<name>A0ABY6D784_9RHOB</name>
<feature type="transmembrane region" description="Helical" evidence="4">
    <location>
        <begin position="343"/>
        <end position="365"/>
    </location>
</feature>
<feature type="transmembrane region" description="Helical" evidence="4">
    <location>
        <begin position="135"/>
        <end position="156"/>
    </location>
</feature>
<feature type="transmembrane region" description="Helical" evidence="4">
    <location>
        <begin position="16"/>
        <end position="40"/>
    </location>
</feature>
<gene>
    <name evidence="6" type="ORF">N7U68_12850</name>
</gene>
<accession>A0ABY6D784</accession>
<feature type="domain" description="Major facilitator superfamily (MFS) profile" evidence="5">
    <location>
        <begin position="1"/>
        <end position="397"/>
    </location>
</feature>
<feature type="transmembrane region" description="Helical" evidence="4">
    <location>
        <begin position="104"/>
        <end position="123"/>
    </location>
</feature>
<feature type="transmembrane region" description="Helical" evidence="4">
    <location>
        <begin position="168"/>
        <end position="188"/>
    </location>
</feature>
<protein>
    <submittedName>
        <fullName evidence="6">MFS transporter</fullName>
    </submittedName>
</protein>
<dbReference type="PROSITE" id="PS50850">
    <property type="entry name" value="MFS"/>
    <property type="match status" value="1"/>
</dbReference>
<organism evidence="6 7">
    <name type="scientific">Roseovarius pelagicus</name>
    <dbReference type="NCBI Taxonomy" id="2980108"/>
    <lineage>
        <taxon>Bacteria</taxon>
        <taxon>Pseudomonadati</taxon>
        <taxon>Pseudomonadota</taxon>
        <taxon>Alphaproteobacteria</taxon>
        <taxon>Rhodobacterales</taxon>
        <taxon>Roseobacteraceae</taxon>
        <taxon>Roseovarius</taxon>
    </lineage>
</organism>
<reference evidence="6" key="1">
    <citation type="submission" date="2022-10" db="EMBL/GenBank/DDBJ databases">
        <title>Roseovarius pelagicus sp. nov., isolated from Arctic seawater.</title>
        <authorList>
            <person name="Hong Y.W."/>
            <person name="Hwang C.Y."/>
        </authorList>
    </citation>
    <scope>NUCLEOTIDE SEQUENCE</scope>
    <source>
        <strain evidence="6">HL-MP18</strain>
    </source>
</reference>
<evidence type="ECO:0000256" key="2">
    <source>
        <dbReference type="ARBA" id="ARBA00022989"/>
    </source>
</evidence>
<feature type="transmembrane region" description="Helical" evidence="4">
    <location>
        <begin position="247"/>
        <end position="272"/>
    </location>
</feature>
<feature type="transmembrane region" description="Helical" evidence="4">
    <location>
        <begin position="308"/>
        <end position="331"/>
    </location>
</feature>
<dbReference type="EMBL" id="CP106738">
    <property type="protein sequence ID" value="UXX82002.1"/>
    <property type="molecule type" value="Genomic_DNA"/>
</dbReference>
<evidence type="ECO:0000313" key="6">
    <source>
        <dbReference type="EMBL" id="UXX82002.1"/>
    </source>
</evidence>
<dbReference type="Proteomes" id="UP001064087">
    <property type="component" value="Chromosome"/>
</dbReference>
<dbReference type="RefSeq" id="WP_263047054.1">
    <property type="nucleotide sequence ID" value="NZ_CP106738.1"/>
</dbReference>
<evidence type="ECO:0000259" key="5">
    <source>
        <dbReference type="PROSITE" id="PS50850"/>
    </source>
</evidence>
<feature type="transmembrane region" description="Helical" evidence="4">
    <location>
        <begin position="52"/>
        <end position="69"/>
    </location>
</feature>
<keyword evidence="1 4" id="KW-0812">Transmembrane</keyword>
<dbReference type="PANTHER" id="PTHR11360">
    <property type="entry name" value="MONOCARBOXYLATE TRANSPORTER"/>
    <property type="match status" value="1"/>
</dbReference>